<organism evidence="1 2">
    <name type="scientific">Effrenium voratum</name>
    <dbReference type="NCBI Taxonomy" id="2562239"/>
    <lineage>
        <taxon>Eukaryota</taxon>
        <taxon>Sar</taxon>
        <taxon>Alveolata</taxon>
        <taxon>Dinophyceae</taxon>
        <taxon>Suessiales</taxon>
        <taxon>Symbiodiniaceae</taxon>
        <taxon>Effrenium</taxon>
    </lineage>
</organism>
<evidence type="ECO:0000313" key="1">
    <source>
        <dbReference type="EMBL" id="CAJ1372062.1"/>
    </source>
</evidence>
<dbReference type="Proteomes" id="UP001178507">
    <property type="component" value="Unassembled WGS sequence"/>
</dbReference>
<gene>
    <name evidence="1" type="ORF">EVOR1521_LOCUS2216</name>
</gene>
<evidence type="ECO:0000313" key="2">
    <source>
        <dbReference type="Proteomes" id="UP001178507"/>
    </source>
</evidence>
<accession>A0AA36MLZ5</accession>
<dbReference type="AlphaFoldDB" id="A0AA36MLZ5"/>
<sequence>MEVSTSSLSGLRLSDAETRKELVQRCCLGLFLTNWAAQGMPIKRLETMTAALAVVRRVKEFGSLNKHTEAESKITGLRGDMRLPAMISCLFQFSTYDAATQLVHHQSEQQVATMDAKEIALLCMNMDWPNMLNLGSAGSVNIFNRGVRSLQLLNLEPGSRMEFGALDGYPADLQVVNSGWILWHLWAFGG</sequence>
<reference evidence="1" key="1">
    <citation type="submission" date="2023-08" db="EMBL/GenBank/DDBJ databases">
        <authorList>
            <person name="Chen Y."/>
            <person name="Shah S."/>
            <person name="Dougan E. K."/>
            <person name="Thang M."/>
            <person name="Chan C."/>
        </authorList>
    </citation>
    <scope>NUCLEOTIDE SEQUENCE</scope>
</reference>
<protein>
    <submittedName>
        <fullName evidence="1">Uncharacterized protein</fullName>
    </submittedName>
</protein>
<proteinExistence type="predicted"/>
<dbReference type="EMBL" id="CAUJNA010000113">
    <property type="protein sequence ID" value="CAJ1372062.1"/>
    <property type="molecule type" value="Genomic_DNA"/>
</dbReference>
<comment type="caution">
    <text evidence="1">The sequence shown here is derived from an EMBL/GenBank/DDBJ whole genome shotgun (WGS) entry which is preliminary data.</text>
</comment>
<name>A0AA36MLZ5_9DINO</name>
<keyword evidence="2" id="KW-1185">Reference proteome</keyword>